<proteinExistence type="predicted"/>
<feature type="compositionally biased region" description="Low complexity" evidence="1">
    <location>
        <begin position="112"/>
        <end position="128"/>
    </location>
</feature>
<name>A0A9P9KZ96_FUSSL</name>
<dbReference type="EMBL" id="JAGTJS010000004">
    <property type="protein sequence ID" value="KAH7271068.1"/>
    <property type="molecule type" value="Genomic_DNA"/>
</dbReference>
<feature type="region of interest" description="Disordered" evidence="1">
    <location>
        <begin position="75"/>
        <end position="157"/>
    </location>
</feature>
<accession>A0A9P9KZ96</accession>
<sequence length="905" mass="96908">MQTAMNLTCLECTIIVETNKAYEMAPLNGTVKTRRPGGSKLAHSSKPVVPAIPLPHVKRQAATAAARASAASLPLVSAASSSPTEKLVAAQSPETKLTNGAATAQAHKDTTAPAASSPIPSPASSAAKPVKEATEQQADNLPKTMNGATDVTSHQDTSGMCHENMIFTQDSNKNILLTHPMTAAEVASVSEKASTSGDQENDHKAQPISDHVDQPTSAPQVDPRAQASDKHAPADAIGKVNGVTAADEPRYRPGEASRLIYKVQDTYATNTDNQPLPKLHSKSRPPPAVPPSRYQMPPSFQPANRALGPATNGDMHRGPRHPIPSGPPMHQPHPSNGSIHFGTFHGSTSSSPAPLSGGIAPPPGMPIPDGRPPYMGPGANGFPPMMPYGSEQVPVTTFDSYGRPSMAYGPMDSFPPFGNNFGPSTPHSYHDSQASGPPDENSMYNQYPGPARNGVTGPDGSHSPSHPGRMFGGLEYPRMMLNAGPPPPLLSPVDDADGLIGHLQQQFGSPEFADCVLELKYPEDRAPPVRIPGHRLVFSRSAELANAMTKKAAQRTRDSPPLLEITLETKSKWIRSDSFYIAVQRLYGMPLFTIPPPPAGLKQGAISDAGSIMERFEFALSYAAAGHLLHWDPVTRRGCEIAMQLLSWQTLERALEFALEQHRNEGSHQVFKYGDGSRAILNETVSFIINNLTPNFALDTSVSDPDNYSRLPVHPAPPATSPAQTSVSPPIARGSSVHLGKGRRSQQIAGIQFGDLSLADGKISPASDTSMASQQQRSPFTSVLSRVLLNVPFATLKMILETASSNKASGWPNAELVYRAVKDAITERERRRLNAVASVKAGLVPGWEVIWKQLSSPEPRYFGLWTALGWQEEVLPYGPSDSPALSRSWTPLFMESQNSAQAAYP</sequence>
<feature type="region of interest" description="Disordered" evidence="1">
    <location>
        <begin position="346"/>
        <end position="373"/>
    </location>
</feature>
<dbReference type="AlphaFoldDB" id="A0A9P9KZ96"/>
<feature type="region of interest" description="Disordered" evidence="1">
    <location>
        <begin position="186"/>
        <end position="251"/>
    </location>
</feature>
<keyword evidence="3" id="KW-1185">Reference proteome</keyword>
<comment type="caution">
    <text evidence="2">The sequence shown here is derived from an EMBL/GenBank/DDBJ whole genome shotgun (WGS) entry which is preliminary data.</text>
</comment>
<feature type="compositionally biased region" description="Polar residues" evidence="1">
    <location>
        <begin position="146"/>
        <end position="157"/>
    </location>
</feature>
<feature type="compositionally biased region" description="Polar residues" evidence="1">
    <location>
        <begin position="92"/>
        <end position="102"/>
    </location>
</feature>
<dbReference type="Proteomes" id="UP000736672">
    <property type="component" value="Unassembled WGS sequence"/>
</dbReference>
<feature type="region of interest" description="Disordered" evidence="1">
    <location>
        <begin position="417"/>
        <end position="466"/>
    </location>
</feature>
<feature type="compositionally biased region" description="Pro residues" evidence="1">
    <location>
        <begin position="360"/>
        <end position="373"/>
    </location>
</feature>
<evidence type="ECO:0000256" key="1">
    <source>
        <dbReference type="SAM" id="MobiDB-lite"/>
    </source>
</evidence>
<evidence type="ECO:0000313" key="3">
    <source>
        <dbReference type="Proteomes" id="UP000736672"/>
    </source>
</evidence>
<organism evidence="2 3">
    <name type="scientific">Fusarium solani</name>
    <name type="common">Filamentous fungus</name>
    <dbReference type="NCBI Taxonomy" id="169388"/>
    <lineage>
        <taxon>Eukaryota</taxon>
        <taxon>Fungi</taxon>
        <taxon>Dikarya</taxon>
        <taxon>Ascomycota</taxon>
        <taxon>Pezizomycotina</taxon>
        <taxon>Sordariomycetes</taxon>
        <taxon>Hypocreomycetidae</taxon>
        <taxon>Hypocreales</taxon>
        <taxon>Nectriaceae</taxon>
        <taxon>Fusarium</taxon>
        <taxon>Fusarium solani species complex</taxon>
    </lineage>
</organism>
<feature type="compositionally biased region" description="Low complexity" evidence="1">
    <location>
        <begin position="186"/>
        <end position="196"/>
    </location>
</feature>
<feature type="compositionally biased region" description="Low complexity" evidence="1">
    <location>
        <begin position="75"/>
        <end position="84"/>
    </location>
</feature>
<feature type="compositionally biased region" description="Low complexity" evidence="1">
    <location>
        <begin position="721"/>
        <end position="730"/>
    </location>
</feature>
<protein>
    <submittedName>
        <fullName evidence="2">Uncharacterized protein</fullName>
    </submittedName>
</protein>
<feature type="compositionally biased region" description="Basic and acidic residues" evidence="1">
    <location>
        <begin position="200"/>
        <end position="213"/>
    </location>
</feature>
<feature type="compositionally biased region" description="Polar residues" evidence="1">
    <location>
        <begin position="421"/>
        <end position="435"/>
    </location>
</feature>
<gene>
    <name evidence="2" type="ORF">B0J15DRAFT_509370</name>
</gene>
<reference evidence="2" key="1">
    <citation type="journal article" date="2021" name="Nat. Commun.">
        <title>Genetic determinants of endophytism in the Arabidopsis root mycobiome.</title>
        <authorList>
            <person name="Mesny F."/>
            <person name="Miyauchi S."/>
            <person name="Thiergart T."/>
            <person name="Pickel B."/>
            <person name="Atanasova L."/>
            <person name="Karlsson M."/>
            <person name="Huettel B."/>
            <person name="Barry K.W."/>
            <person name="Haridas S."/>
            <person name="Chen C."/>
            <person name="Bauer D."/>
            <person name="Andreopoulos W."/>
            <person name="Pangilinan J."/>
            <person name="LaButti K."/>
            <person name="Riley R."/>
            <person name="Lipzen A."/>
            <person name="Clum A."/>
            <person name="Drula E."/>
            <person name="Henrissat B."/>
            <person name="Kohler A."/>
            <person name="Grigoriev I.V."/>
            <person name="Martin F.M."/>
            <person name="Hacquard S."/>
        </authorList>
    </citation>
    <scope>NUCLEOTIDE SEQUENCE</scope>
    <source>
        <strain evidence="2">FSSC 5 MPI-SDFR-AT-0091</strain>
    </source>
</reference>
<feature type="region of interest" description="Disordered" evidence="1">
    <location>
        <begin position="269"/>
        <end position="324"/>
    </location>
</feature>
<evidence type="ECO:0000313" key="2">
    <source>
        <dbReference type="EMBL" id="KAH7271068.1"/>
    </source>
</evidence>
<dbReference type="OrthoDB" id="5329403at2759"/>
<feature type="region of interest" description="Disordered" evidence="1">
    <location>
        <begin position="708"/>
        <end position="741"/>
    </location>
</feature>